<evidence type="ECO:0000259" key="9">
    <source>
        <dbReference type="Pfam" id="PF02366"/>
    </source>
</evidence>
<feature type="domain" description="ArnT-like N-terminal" evidence="9">
    <location>
        <begin position="56"/>
        <end position="263"/>
    </location>
</feature>
<name>A0AAE3IZW6_9RHOB</name>
<feature type="transmembrane region" description="Helical" evidence="8">
    <location>
        <begin position="384"/>
        <end position="405"/>
    </location>
</feature>
<evidence type="ECO:0000256" key="2">
    <source>
        <dbReference type="ARBA" id="ARBA00022475"/>
    </source>
</evidence>
<evidence type="ECO:0000313" key="10">
    <source>
        <dbReference type="EMBL" id="MCV6823986.1"/>
    </source>
</evidence>
<reference evidence="10" key="1">
    <citation type="submission" date="2022-10" db="EMBL/GenBank/DDBJ databases">
        <authorList>
            <person name="Yue Y."/>
        </authorList>
    </citation>
    <scope>NUCLEOTIDE SEQUENCE</scope>
    <source>
        <strain evidence="10">Z654</strain>
    </source>
</reference>
<sequence length="511" mass="56583">MTKTSTTKTSTSGADTVDATLSDWPLRPSYARALIATLFAFLLLRLWAMAVIPFTDTTEARYGEMARKMLETGNWITPLFDYGVPFWGKPPLHTWLSALGLAGLGISEFAARLPILLTGIGVLALTYLFARRMVGQGTALLSSVVLASGAMFFGASAYVMTDMPMALGTTLVMVGFWFGACQDEQDNRWGMLVFLGFAIGLMAKGPVAIVLCGIPTVLWLLATRRFVCFIRLPWFRGLALMLLLTVPWYALAEYETPGFLRYFIIGEHYERFVVHGWEGDLYGSGHGRPKGMIWLFWLGTVFPWTIAFLALLAFPRRIWRAFRSERGAWLLYLFLWMIGPMILFTPAANILPSYVLPGLPAAAILLVTLAGHIRGFHIGRLERIGFSTLTAASFALFAVVTLVEWQAPGVLNLRSHKSVVTALEDYAPDADAYSVGPRSFSVEFYTRGQVEHISVDDIDPTRPNAAYIIATKNFKRLSPEAKATLKRIDTEGRYTLLLGPSETNAIAGETE</sequence>
<evidence type="ECO:0000256" key="1">
    <source>
        <dbReference type="ARBA" id="ARBA00004651"/>
    </source>
</evidence>
<keyword evidence="5 8" id="KW-0812">Transmembrane</keyword>
<keyword evidence="2" id="KW-1003">Cell membrane</keyword>
<dbReference type="Proteomes" id="UP001208041">
    <property type="component" value="Unassembled WGS sequence"/>
</dbReference>
<feature type="transmembrane region" description="Helical" evidence="8">
    <location>
        <begin position="294"/>
        <end position="315"/>
    </location>
</feature>
<accession>A0AAE3IZW6</accession>
<protein>
    <submittedName>
        <fullName evidence="10">Glycosyltransferase family 39 protein</fullName>
    </submittedName>
</protein>
<feature type="transmembrane region" description="Helical" evidence="8">
    <location>
        <begin position="33"/>
        <end position="55"/>
    </location>
</feature>
<dbReference type="InterPro" id="IPR050297">
    <property type="entry name" value="LipidA_mod_glycosyltrf_83"/>
</dbReference>
<keyword evidence="7 8" id="KW-0472">Membrane</keyword>
<feature type="transmembrane region" description="Helical" evidence="8">
    <location>
        <begin position="192"/>
        <end position="222"/>
    </location>
</feature>
<feature type="transmembrane region" description="Helical" evidence="8">
    <location>
        <begin position="109"/>
        <end position="130"/>
    </location>
</feature>
<feature type="transmembrane region" description="Helical" evidence="8">
    <location>
        <begin position="354"/>
        <end position="372"/>
    </location>
</feature>
<dbReference type="PANTHER" id="PTHR33908:SF3">
    <property type="entry name" value="UNDECAPRENYL PHOSPHATE-ALPHA-4-AMINO-4-DEOXY-L-ARABINOSE ARABINOSYL TRANSFERASE"/>
    <property type="match status" value="1"/>
</dbReference>
<dbReference type="InterPro" id="IPR003342">
    <property type="entry name" value="ArnT-like_N"/>
</dbReference>
<evidence type="ECO:0000256" key="7">
    <source>
        <dbReference type="ARBA" id="ARBA00023136"/>
    </source>
</evidence>
<dbReference type="GO" id="GO:0009103">
    <property type="term" value="P:lipopolysaccharide biosynthetic process"/>
    <property type="evidence" value="ECO:0007669"/>
    <property type="project" value="UniProtKB-ARBA"/>
</dbReference>
<dbReference type="EMBL" id="JAOYFC010000001">
    <property type="protein sequence ID" value="MCV6823986.1"/>
    <property type="molecule type" value="Genomic_DNA"/>
</dbReference>
<evidence type="ECO:0000256" key="6">
    <source>
        <dbReference type="ARBA" id="ARBA00022989"/>
    </source>
</evidence>
<keyword evidence="11" id="KW-1185">Reference proteome</keyword>
<evidence type="ECO:0000256" key="3">
    <source>
        <dbReference type="ARBA" id="ARBA00022676"/>
    </source>
</evidence>
<evidence type="ECO:0000313" key="11">
    <source>
        <dbReference type="Proteomes" id="UP001208041"/>
    </source>
</evidence>
<dbReference type="GO" id="GO:0016763">
    <property type="term" value="F:pentosyltransferase activity"/>
    <property type="evidence" value="ECO:0007669"/>
    <property type="project" value="TreeGrafter"/>
</dbReference>
<evidence type="ECO:0000256" key="8">
    <source>
        <dbReference type="SAM" id="Phobius"/>
    </source>
</evidence>
<keyword evidence="6 8" id="KW-1133">Transmembrane helix</keyword>
<dbReference type="RefSeq" id="WP_263952811.1">
    <property type="nucleotide sequence ID" value="NZ_JAOYFC010000001.1"/>
</dbReference>
<comment type="caution">
    <text evidence="10">The sequence shown here is derived from an EMBL/GenBank/DDBJ whole genome shotgun (WGS) entry which is preliminary data.</text>
</comment>
<evidence type="ECO:0000256" key="4">
    <source>
        <dbReference type="ARBA" id="ARBA00022679"/>
    </source>
</evidence>
<feature type="transmembrane region" description="Helical" evidence="8">
    <location>
        <begin position="234"/>
        <end position="251"/>
    </location>
</feature>
<dbReference type="GO" id="GO:0006493">
    <property type="term" value="P:protein O-linked glycosylation"/>
    <property type="evidence" value="ECO:0007669"/>
    <property type="project" value="InterPro"/>
</dbReference>
<dbReference type="AlphaFoldDB" id="A0AAE3IZW6"/>
<dbReference type="GO" id="GO:0000030">
    <property type="term" value="F:mannosyltransferase activity"/>
    <property type="evidence" value="ECO:0007669"/>
    <property type="project" value="InterPro"/>
</dbReference>
<dbReference type="GO" id="GO:0010041">
    <property type="term" value="P:response to iron(III) ion"/>
    <property type="evidence" value="ECO:0007669"/>
    <property type="project" value="TreeGrafter"/>
</dbReference>
<gene>
    <name evidence="10" type="ORF">OH136_05400</name>
</gene>
<feature type="transmembrane region" description="Helical" evidence="8">
    <location>
        <begin position="137"/>
        <end position="160"/>
    </location>
</feature>
<dbReference type="Pfam" id="PF02366">
    <property type="entry name" value="PMT"/>
    <property type="match status" value="1"/>
</dbReference>
<dbReference type="PANTHER" id="PTHR33908">
    <property type="entry name" value="MANNOSYLTRANSFERASE YKCB-RELATED"/>
    <property type="match status" value="1"/>
</dbReference>
<evidence type="ECO:0000256" key="5">
    <source>
        <dbReference type="ARBA" id="ARBA00022692"/>
    </source>
</evidence>
<feature type="transmembrane region" description="Helical" evidence="8">
    <location>
        <begin position="327"/>
        <end position="348"/>
    </location>
</feature>
<dbReference type="GO" id="GO:0005886">
    <property type="term" value="C:plasma membrane"/>
    <property type="evidence" value="ECO:0007669"/>
    <property type="project" value="UniProtKB-SubCell"/>
</dbReference>
<proteinExistence type="predicted"/>
<comment type="subcellular location">
    <subcellularLocation>
        <location evidence="1">Cell membrane</location>
        <topology evidence="1">Multi-pass membrane protein</topology>
    </subcellularLocation>
</comment>
<keyword evidence="3" id="KW-0328">Glycosyltransferase</keyword>
<organism evidence="10 11">
    <name type="scientific">Halocynthiibacter halioticoli</name>
    <dbReference type="NCBI Taxonomy" id="2986804"/>
    <lineage>
        <taxon>Bacteria</taxon>
        <taxon>Pseudomonadati</taxon>
        <taxon>Pseudomonadota</taxon>
        <taxon>Alphaproteobacteria</taxon>
        <taxon>Rhodobacterales</taxon>
        <taxon>Paracoccaceae</taxon>
        <taxon>Halocynthiibacter</taxon>
    </lineage>
</organism>
<keyword evidence="4" id="KW-0808">Transferase</keyword>